<sequence length="234" mass="25010">MGLQRHGTCENGGYMGGLTADPAFLATTFVVIDFEATTPTGYPAQPIEVAALALRYEEGAWTTVGRGTSLIRPPAFAPVTPAVTAQTGLTPEQVKQAPSPAEALGALDRRFTASNRYLLVAQHAATEAKLIHNQREHCPALARVDLLDTIPFAKHLVPGLPNYKLDTLLAHFSIKQPADRHRAAADVDVTAQVFFRLVSAADEDAQLSDLAALVKIAGRTAKCNMPAQDGLFDI</sequence>
<dbReference type="GO" id="GO:0003676">
    <property type="term" value="F:nucleic acid binding"/>
    <property type="evidence" value="ECO:0007669"/>
    <property type="project" value="InterPro"/>
</dbReference>
<evidence type="ECO:0000259" key="4">
    <source>
        <dbReference type="SMART" id="SM00479"/>
    </source>
</evidence>
<dbReference type="PANTHER" id="PTHR30231">
    <property type="entry name" value="DNA POLYMERASE III SUBUNIT EPSILON"/>
    <property type="match status" value="1"/>
</dbReference>
<dbReference type="Gene3D" id="3.30.420.10">
    <property type="entry name" value="Ribonuclease H-like superfamily/Ribonuclease H"/>
    <property type="match status" value="1"/>
</dbReference>
<comment type="caution">
    <text evidence="5">The sequence shown here is derived from an EMBL/GenBank/DDBJ whole genome shotgun (WGS) entry which is preliminary data.</text>
</comment>
<name>A0A7W7RTB5_9ACTN</name>
<keyword evidence="6" id="KW-1185">Reference proteome</keyword>
<dbReference type="CDD" id="cd06127">
    <property type="entry name" value="DEDDh"/>
    <property type="match status" value="1"/>
</dbReference>
<keyword evidence="1" id="KW-0540">Nuclease</keyword>
<dbReference type="Pfam" id="PF00929">
    <property type="entry name" value="RNase_T"/>
    <property type="match status" value="1"/>
</dbReference>
<feature type="domain" description="Exonuclease" evidence="4">
    <location>
        <begin position="28"/>
        <end position="203"/>
    </location>
</feature>
<evidence type="ECO:0000256" key="1">
    <source>
        <dbReference type="ARBA" id="ARBA00022722"/>
    </source>
</evidence>
<dbReference type="AlphaFoldDB" id="A0A7W7RTB5"/>
<keyword evidence="2" id="KW-0378">Hydrolase</keyword>
<accession>A0A7W7RTB5</accession>
<evidence type="ECO:0000256" key="3">
    <source>
        <dbReference type="ARBA" id="ARBA00022839"/>
    </source>
</evidence>
<keyword evidence="5" id="KW-0548">Nucleotidyltransferase</keyword>
<dbReference type="Proteomes" id="UP000534286">
    <property type="component" value="Unassembled WGS sequence"/>
</dbReference>
<dbReference type="SMART" id="SM00479">
    <property type="entry name" value="EXOIII"/>
    <property type="match status" value="1"/>
</dbReference>
<evidence type="ECO:0000313" key="5">
    <source>
        <dbReference type="EMBL" id="MBB4937806.1"/>
    </source>
</evidence>
<dbReference type="SUPFAM" id="SSF53098">
    <property type="entry name" value="Ribonuclease H-like"/>
    <property type="match status" value="1"/>
</dbReference>
<dbReference type="RefSeq" id="WP_312882236.1">
    <property type="nucleotide sequence ID" value="NZ_BAABEK010000026.1"/>
</dbReference>
<dbReference type="InterPro" id="IPR012337">
    <property type="entry name" value="RNaseH-like_sf"/>
</dbReference>
<dbReference type="GO" id="GO:0008408">
    <property type="term" value="F:3'-5' exonuclease activity"/>
    <property type="evidence" value="ECO:0007669"/>
    <property type="project" value="TreeGrafter"/>
</dbReference>
<gene>
    <name evidence="5" type="ORF">FHR32_002111</name>
</gene>
<evidence type="ECO:0000256" key="2">
    <source>
        <dbReference type="ARBA" id="ARBA00022801"/>
    </source>
</evidence>
<dbReference type="InterPro" id="IPR036397">
    <property type="entry name" value="RNaseH_sf"/>
</dbReference>
<dbReference type="GO" id="GO:0003887">
    <property type="term" value="F:DNA-directed DNA polymerase activity"/>
    <property type="evidence" value="ECO:0007669"/>
    <property type="project" value="UniProtKB-EC"/>
</dbReference>
<organism evidence="5 6">
    <name type="scientific">Streptosporangium album</name>
    <dbReference type="NCBI Taxonomy" id="47479"/>
    <lineage>
        <taxon>Bacteria</taxon>
        <taxon>Bacillati</taxon>
        <taxon>Actinomycetota</taxon>
        <taxon>Actinomycetes</taxon>
        <taxon>Streptosporangiales</taxon>
        <taxon>Streptosporangiaceae</taxon>
        <taxon>Streptosporangium</taxon>
    </lineage>
</organism>
<dbReference type="EC" id="2.7.7.7" evidence="5"/>
<dbReference type="EMBL" id="JACHJU010000001">
    <property type="protein sequence ID" value="MBB4937806.1"/>
    <property type="molecule type" value="Genomic_DNA"/>
</dbReference>
<keyword evidence="3" id="KW-0269">Exonuclease</keyword>
<protein>
    <submittedName>
        <fullName evidence="5">DNA polymerase-3 subunit epsilon</fullName>
        <ecNumber evidence="5">2.7.7.7</ecNumber>
    </submittedName>
</protein>
<dbReference type="InterPro" id="IPR013520">
    <property type="entry name" value="Ribonucl_H"/>
</dbReference>
<evidence type="ECO:0000313" key="6">
    <source>
        <dbReference type="Proteomes" id="UP000534286"/>
    </source>
</evidence>
<keyword evidence="5" id="KW-0808">Transferase</keyword>
<reference evidence="5 6" key="1">
    <citation type="submission" date="2020-08" db="EMBL/GenBank/DDBJ databases">
        <title>Sequencing the genomes of 1000 actinobacteria strains.</title>
        <authorList>
            <person name="Klenk H.-P."/>
        </authorList>
    </citation>
    <scope>NUCLEOTIDE SEQUENCE [LARGE SCALE GENOMIC DNA]</scope>
    <source>
        <strain evidence="5 6">DSM 43023</strain>
    </source>
</reference>
<dbReference type="PANTHER" id="PTHR30231:SF4">
    <property type="entry name" value="PROTEIN NEN2"/>
    <property type="match status" value="1"/>
</dbReference>
<proteinExistence type="predicted"/>